<feature type="non-terminal residue" evidence="2">
    <location>
        <position position="1"/>
    </location>
</feature>
<evidence type="ECO:0000256" key="1">
    <source>
        <dbReference type="SAM" id="Coils"/>
    </source>
</evidence>
<dbReference type="EMBL" id="BARS01038724">
    <property type="protein sequence ID" value="GAG25781.1"/>
    <property type="molecule type" value="Genomic_DNA"/>
</dbReference>
<organism evidence="2">
    <name type="scientific">marine sediment metagenome</name>
    <dbReference type="NCBI Taxonomy" id="412755"/>
    <lineage>
        <taxon>unclassified sequences</taxon>
        <taxon>metagenomes</taxon>
        <taxon>ecological metagenomes</taxon>
    </lineage>
</organism>
<name>X0XLB9_9ZZZZ</name>
<evidence type="ECO:0000313" key="2">
    <source>
        <dbReference type="EMBL" id="GAG25781.1"/>
    </source>
</evidence>
<proteinExistence type="predicted"/>
<gene>
    <name evidence="2" type="ORF">S01H1_59218</name>
</gene>
<sequence>IGKRNYEVRKVFYDEFWKWSGTDESTRFKNFKAAVVPSQKKLLAQFNKEVTYALTHHNKAIDGNPHVEAAARGALKPVLETTTEAVEQGMYGYRKVPVKDADGEIVVENGRVLMKDEPLNPIGEVKYGESWWARGWNGPKLREHISAVQEEMRKNFKTERLEKAAEEEKAVLADNIVTKKEQITKKKVELQRGIDKAEKEVSAKQAMPKLGRMEKLEIENVTMKKWRDDLVEARAGIRKVAHFQRAINRAEAEVS</sequence>
<feature type="non-terminal residue" evidence="2">
    <location>
        <position position="255"/>
    </location>
</feature>
<protein>
    <submittedName>
        <fullName evidence="2">Uncharacterized protein</fullName>
    </submittedName>
</protein>
<feature type="coiled-coil region" evidence="1">
    <location>
        <begin position="180"/>
        <end position="207"/>
    </location>
</feature>
<accession>X0XLB9</accession>
<comment type="caution">
    <text evidence="2">The sequence shown here is derived from an EMBL/GenBank/DDBJ whole genome shotgun (WGS) entry which is preliminary data.</text>
</comment>
<reference evidence="2" key="1">
    <citation type="journal article" date="2014" name="Front. Microbiol.">
        <title>High frequency of phylogenetically diverse reductive dehalogenase-homologous genes in deep subseafloor sedimentary metagenomes.</title>
        <authorList>
            <person name="Kawai M."/>
            <person name="Futagami T."/>
            <person name="Toyoda A."/>
            <person name="Takaki Y."/>
            <person name="Nishi S."/>
            <person name="Hori S."/>
            <person name="Arai W."/>
            <person name="Tsubouchi T."/>
            <person name="Morono Y."/>
            <person name="Uchiyama I."/>
            <person name="Ito T."/>
            <person name="Fujiyama A."/>
            <person name="Inagaki F."/>
            <person name="Takami H."/>
        </authorList>
    </citation>
    <scope>NUCLEOTIDE SEQUENCE</scope>
    <source>
        <strain evidence="2">Expedition CK06-06</strain>
    </source>
</reference>
<dbReference type="AlphaFoldDB" id="X0XLB9"/>
<keyword evidence="1" id="KW-0175">Coiled coil</keyword>